<protein>
    <recommendedName>
        <fullName evidence="1">YopX protein domain-containing protein</fullName>
    </recommendedName>
</protein>
<reference evidence="2" key="1">
    <citation type="journal article" date="2014" name="Front. Microbiol.">
        <title>High frequency of phylogenetically diverse reductive dehalogenase-homologous genes in deep subseafloor sedimentary metagenomes.</title>
        <authorList>
            <person name="Kawai M."/>
            <person name="Futagami T."/>
            <person name="Toyoda A."/>
            <person name="Takaki Y."/>
            <person name="Nishi S."/>
            <person name="Hori S."/>
            <person name="Arai W."/>
            <person name="Tsubouchi T."/>
            <person name="Morono Y."/>
            <person name="Uchiyama I."/>
            <person name="Ito T."/>
            <person name="Fujiyama A."/>
            <person name="Inagaki F."/>
            <person name="Takami H."/>
        </authorList>
    </citation>
    <scope>NUCLEOTIDE SEQUENCE</scope>
    <source>
        <strain evidence="2">Expedition CK06-06</strain>
    </source>
</reference>
<dbReference type="InterPro" id="IPR019096">
    <property type="entry name" value="YopX_protein"/>
</dbReference>
<dbReference type="AlphaFoldDB" id="X1LJJ4"/>
<dbReference type="EMBL" id="BARV01017076">
    <property type="protein sequence ID" value="GAI19537.1"/>
    <property type="molecule type" value="Genomic_DNA"/>
</dbReference>
<accession>X1LJJ4</accession>
<comment type="caution">
    <text evidence="2">The sequence shown here is derived from an EMBL/GenBank/DDBJ whole genome shotgun (WGS) entry which is preliminary data.</text>
</comment>
<dbReference type="SUPFAM" id="SSF159006">
    <property type="entry name" value="YopX-like"/>
    <property type="match status" value="1"/>
</dbReference>
<evidence type="ECO:0000259" key="1">
    <source>
        <dbReference type="Pfam" id="PF09643"/>
    </source>
</evidence>
<evidence type="ECO:0000313" key="2">
    <source>
        <dbReference type="EMBL" id="GAI19537.1"/>
    </source>
</evidence>
<dbReference type="InterPro" id="IPR023385">
    <property type="entry name" value="YopX-like_C"/>
</dbReference>
<dbReference type="Pfam" id="PF09643">
    <property type="entry name" value="YopX"/>
    <property type="match status" value="1"/>
</dbReference>
<proteinExistence type="predicted"/>
<feature type="domain" description="YopX protein" evidence="1">
    <location>
        <begin position="4"/>
        <end position="127"/>
    </location>
</feature>
<name>X1LJJ4_9ZZZZ</name>
<sequence length="132" mass="15747">MKIKFRVWDKQDRKMIRNPCDAGFNIVILLPSSVQIHEKSEQMKFIQDDNKRYYRFETMMYTGFNDKNNKEIFEGDIIDTPIGKGKVINTFGCWILDPQHEPLPYFYSEESKTVVELLGNIYEDEKLRKELL</sequence>
<gene>
    <name evidence="2" type="ORF">S06H3_29165</name>
</gene>
<dbReference type="Gene3D" id="2.30.30.290">
    <property type="entry name" value="YopX-like domains"/>
    <property type="match status" value="1"/>
</dbReference>
<organism evidence="2">
    <name type="scientific">marine sediment metagenome</name>
    <dbReference type="NCBI Taxonomy" id="412755"/>
    <lineage>
        <taxon>unclassified sequences</taxon>
        <taxon>metagenomes</taxon>
        <taxon>ecological metagenomes</taxon>
    </lineage>
</organism>